<dbReference type="PANTHER" id="PTHR23017">
    <property type="entry name" value="SERPENTINE RECEPTOR, CLASS X"/>
    <property type="match status" value="1"/>
</dbReference>
<dbReference type="Pfam" id="PF10328">
    <property type="entry name" value="7TM_GPCR_Srx"/>
    <property type="match status" value="1"/>
</dbReference>
<organism evidence="7 8">
    <name type="scientific">Ancylostoma ceylanicum</name>
    <dbReference type="NCBI Taxonomy" id="53326"/>
    <lineage>
        <taxon>Eukaryota</taxon>
        <taxon>Metazoa</taxon>
        <taxon>Ecdysozoa</taxon>
        <taxon>Nematoda</taxon>
        <taxon>Chromadorea</taxon>
        <taxon>Rhabditida</taxon>
        <taxon>Rhabditina</taxon>
        <taxon>Rhabditomorpha</taxon>
        <taxon>Strongyloidea</taxon>
        <taxon>Ancylostomatidae</taxon>
        <taxon>Ancylostomatinae</taxon>
        <taxon>Ancylostoma</taxon>
    </lineage>
</organism>
<evidence type="ECO:0000259" key="6">
    <source>
        <dbReference type="PROSITE" id="PS50262"/>
    </source>
</evidence>
<keyword evidence="2 5" id="KW-0812">Transmembrane</keyword>
<evidence type="ECO:0000256" key="2">
    <source>
        <dbReference type="ARBA" id="ARBA00022692"/>
    </source>
</evidence>
<comment type="subcellular location">
    <subcellularLocation>
        <location evidence="1">Membrane</location>
    </subcellularLocation>
</comment>
<feature type="transmembrane region" description="Helical" evidence="5">
    <location>
        <begin position="178"/>
        <end position="199"/>
    </location>
</feature>
<gene>
    <name evidence="7" type="primary">Acey_s0040.g241</name>
    <name evidence="7" type="ORF">Y032_0040g241</name>
</gene>
<dbReference type="OrthoDB" id="5807570at2759"/>
<dbReference type="AlphaFoldDB" id="A0A016UIX7"/>
<dbReference type="Proteomes" id="UP000024635">
    <property type="component" value="Unassembled WGS sequence"/>
</dbReference>
<feature type="transmembrane region" description="Helical" evidence="5">
    <location>
        <begin position="86"/>
        <end position="114"/>
    </location>
</feature>
<feature type="domain" description="G-protein coupled receptors family 1 profile" evidence="6">
    <location>
        <begin position="21"/>
        <end position="199"/>
    </location>
</feature>
<feature type="transmembrane region" description="Helical" evidence="5">
    <location>
        <begin position="20"/>
        <end position="38"/>
    </location>
</feature>
<feature type="transmembrane region" description="Helical" evidence="5">
    <location>
        <begin position="50"/>
        <end position="74"/>
    </location>
</feature>
<dbReference type="Gene3D" id="1.20.1070.10">
    <property type="entry name" value="Rhodopsin 7-helix transmembrane proteins"/>
    <property type="match status" value="1"/>
</dbReference>
<feature type="transmembrane region" description="Helical" evidence="5">
    <location>
        <begin position="126"/>
        <end position="146"/>
    </location>
</feature>
<sequence length="312" mass="35985">MLARTHKKSGEMKLGGKGRIGLIGLVPLLLVTAQMLFFRRCFTAVRFLVLSKLVADGLEMFVVMMILVSSQLLFEDWVGPSHRPVVGYLALALQYTSFYSSIAMTVNRLLAVLYPLRYNAWFSNRATIIMVVFCWIFAWTHNIIYLRAECSFTFNPTIQQFVFSNEQCGQNLSLYQDLTYNVVLALLSTIVDIFSLARLRRMGKRPVHISSGAKREKPWFLQATVNSCLYVLMLGSFHIAECFSGITIRFLLTVIAWQIWLSSAPYCIIILQREFQTPFRNFWKRNIEHQDISIMHFSSDVKSRSQKSTRSR</sequence>
<dbReference type="InterPro" id="IPR019430">
    <property type="entry name" value="7TM_GPCR_serpentine_rcpt_Srx"/>
</dbReference>
<dbReference type="PROSITE" id="PS50262">
    <property type="entry name" value="G_PROTEIN_RECEP_F1_2"/>
    <property type="match status" value="1"/>
</dbReference>
<evidence type="ECO:0000313" key="8">
    <source>
        <dbReference type="Proteomes" id="UP000024635"/>
    </source>
</evidence>
<reference evidence="8" key="1">
    <citation type="journal article" date="2015" name="Nat. Genet.">
        <title>The genome and transcriptome of the zoonotic hookworm Ancylostoma ceylanicum identify infection-specific gene families.</title>
        <authorList>
            <person name="Schwarz E.M."/>
            <person name="Hu Y."/>
            <person name="Antoshechkin I."/>
            <person name="Miller M.M."/>
            <person name="Sternberg P.W."/>
            <person name="Aroian R.V."/>
        </authorList>
    </citation>
    <scope>NUCLEOTIDE SEQUENCE</scope>
    <source>
        <strain evidence="8">HY135</strain>
    </source>
</reference>
<dbReference type="GO" id="GO:0016020">
    <property type="term" value="C:membrane"/>
    <property type="evidence" value="ECO:0007669"/>
    <property type="project" value="UniProtKB-SubCell"/>
</dbReference>
<dbReference type="SUPFAM" id="SSF81321">
    <property type="entry name" value="Family A G protein-coupled receptor-like"/>
    <property type="match status" value="1"/>
</dbReference>
<keyword evidence="8" id="KW-1185">Reference proteome</keyword>
<evidence type="ECO:0000256" key="3">
    <source>
        <dbReference type="ARBA" id="ARBA00022989"/>
    </source>
</evidence>
<comment type="caution">
    <text evidence="7">The sequence shown here is derived from an EMBL/GenBank/DDBJ whole genome shotgun (WGS) entry which is preliminary data.</text>
</comment>
<evidence type="ECO:0000313" key="7">
    <source>
        <dbReference type="EMBL" id="EYC14503.1"/>
    </source>
</evidence>
<accession>A0A016UIX7</accession>
<feature type="transmembrane region" description="Helical" evidence="5">
    <location>
        <begin position="246"/>
        <end position="271"/>
    </location>
</feature>
<protein>
    <recommendedName>
        <fullName evidence="6">G-protein coupled receptors family 1 profile domain-containing protein</fullName>
    </recommendedName>
</protein>
<evidence type="ECO:0000256" key="4">
    <source>
        <dbReference type="ARBA" id="ARBA00023136"/>
    </source>
</evidence>
<keyword evidence="3 5" id="KW-1133">Transmembrane helix</keyword>
<dbReference type="PANTHER" id="PTHR23017:SF21">
    <property type="entry name" value="7TM GPCR SERPENTINE RECEPTOR CLASS X (SRX) DOMAIN-CONTAINING PROTEIN"/>
    <property type="match status" value="1"/>
</dbReference>
<feature type="transmembrane region" description="Helical" evidence="5">
    <location>
        <begin position="219"/>
        <end position="240"/>
    </location>
</feature>
<evidence type="ECO:0000256" key="5">
    <source>
        <dbReference type="SAM" id="Phobius"/>
    </source>
</evidence>
<keyword evidence="4 5" id="KW-0472">Membrane</keyword>
<name>A0A016UIX7_9BILA</name>
<evidence type="ECO:0000256" key="1">
    <source>
        <dbReference type="ARBA" id="ARBA00004370"/>
    </source>
</evidence>
<dbReference type="CDD" id="cd00637">
    <property type="entry name" value="7tm_classA_rhodopsin-like"/>
    <property type="match status" value="1"/>
</dbReference>
<dbReference type="EMBL" id="JARK01001376">
    <property type="protein sequence ID" value="EYC14503.1"/>
    <property type="molecule type" value="Genomic_DNA"/>
</dbReference>
<proteinExistence type="predicted"/>
<dbReference type="InterPro" id="IPR017452">
    <property type="entry name" value="GPCR_Rhodpsn_7TM"/>
</dbReference>